<accession>D8M295</accession>
<evidence type="ECO:0000256" key="10">
    <source>
        <dbReference type="ARBA" id="ARBA00023146"/>
    </source>
</evidence>
<dbReference type="NCBIfam" id="TIGR00456">
    <property type="entry name" value="argS"/>
    <property type="match status" value="1"/>
</dbReference>
<comment type="similarity">
    <text evidence="2 12">Belongs to the class-I aminoacyl-tRNA synthetase family.</text>
</comment>
<evidence type="ECO:0000256" key="2">
    <source>
        <dbReference type="ARBA" id="ARBA00005594"/>
    </source>
</evidence>
<evidence type="ECO:0000256" key="12">
    <source>
        <dbReference type="RuleBase" id="RU363038"/>
    </source>
</evidence>
<dbReference type="CDD" id="cd00671">
    <property type="entry name" value="ArgRS_core"/>
    <property type="match status" value="1"/>
</dbReference>
<dbReference type="GO" id="GO:0004814">
    <property type="term" value="F:arginine-tRNA ligase activity"/>
    <property type="evidence" value="ECO:0007669"/>
    <property type="project" value="UniProtKB-EC"/>
</dbReference>
<keyword evidence="8 12" id="KW-0067">ATP-binding</keyword>
<dbReference type="GO" id="GO:0005524">
    <property type="term" value="F:ATP binding"/>
    <property type="evidence" value="ECO:0007669"/>
    <property type="project" value="UniProtKB-KW"/>
</dbReference>
<comment type="subunit">
    <text evidence="3">Monomer.</text>
</comment>
<evidence type="ECO:0000256" key="1">
    <source>
        <dbReference type="ARBA" id="ARBA00004496"/>
    </source>
</evidence>
<keyword evidence="5" id="KW-0963">Cytoplasm</keyword>
<evidence type="ECO:0000259" key="13">
    <source>
        <dbReference type="SMART" id="SM00836"/>
    </source>
</evidence>
<keyword evidence="6 12" id="KW-0436">Ligase</keyword>
<dbReference type="InterPro" id="IPR001278">
    <property type="entry name" value="Arg-tRNA-ligase"/>
</dbReference>
<dbReference type="FunCoup" id="D8M295">
    <property type="interactions" value="517"/>
</dbReference>
<dbReference type="RefSeq" id="XP_012896238.1">
    <property type="nucleotide sequence ID" value="XM_013040784.1"/>
</dbReference>
<dbReference type="CDD" id="cd07956">
    <property type="entry name" value="Anticodon_Ia_Arg"/>
    <property type="match status" value="1"/>
</dbReference>
<evidence type="ECO:0000256" key="7">
    <source>
        <dbReference type="ARBA" id="ARBA00022741"/>
    </source>
</evidence>
<dbReference type="PRINTS" id="PR01038">
    <property type="entry name" value="TRNASYNTHARG"/>
</dbReference>
<dbReference type="SMART" id="SM00836">
    <property type="entry name" value="DALR_1"/>
    <property type="match status" value="1"/>
</dbReference>
<dbReference type="AlphaFoldDB" id="D8M295"/>
<comment type="catalytic activity">
    <reaction evidence="11">
        <text>tRNA(Arg) + L-arginine + ATP = L-arginyl-tRNA(Arg) + AMP + diphosphate</text>
        <dbReference type="Rhea" id="RHEA:20301"/>
        <dbReference type="Rhea" id="RHEA-COMP:9658"/>
        <dbReference type="Rhea" id="RHEA-COMP:9673"/>
        <dbReference type="ChEBI" id="CHEBI:30616"/>
        <dbReference type="ChEBI" id="CHEBI:32682"/>
        <dbReference type="ChEBI" id="CHEBI:33019"/>
        <dbReference type="ChEBI" id="CHEBI:78442"/>
        <dbReference type="ChEBI" id="CHEBI:78513"/>
        <dbReference type="ChEBI" id="CHEBI:456215"/>
        <dbReference type="EC" id="6.1.1.19"/>
    </reaction>
</comment>
<dbReference type="InParanoid" id="D8M295"/>
<dbReference type="PANTHER" id="PTHR11956">
    <property type="entry name" value="ARGINYL-TRNA SYNTHETASE"/>
    <property type="match status" value="1"/>
</dbReference>
<keyword evidence="7 12" id="KW-0547">Nucleotide-binding</keyword>
<dbReference type="InterPro" id="IPR014729">
    <property type="entry name" value="Rossmann-like_a/b/a_fold"/>
</dbReference>
<dbReference type="Pfam" id="PF00750">
    <property type="entry name" value="tRNA-synt_1d"/>
    <property type="match status" value="1"/>
</dbReference>
<evidence type="ECO:0000256" key="9">
    <source>
        <dbReference type="ARBA" id="ARBA00022917"/>
    </source>
</evidence>
<sequence>MHVGHLRSTLLGDCLSRVLEYCKHDVIRINHIGDWGTQFGMLLCYLKEINSSNGNSLSIEDLTALYRAAKVRFDEDPTFRLHSHQEVVNLQKGEPWELSVWKQLCALSCQMYQTIYQRLGIDPRLKTQGESFYNPFLPELVKELESKNLLTDQEGSKVMFVPNFDVPLIIQKKDGGFGYDSTDLMALKYRTLVTKADWIIYVVDSGQSLHFQQLFEAGRKAGWAQKTRLDHVAFGLVQGKDKKKFKTRSGKNVRLTDLLDEACERATAILRQRVESGLSNLSEEEAIVQTATQLGIGGVKYFDLRQNRLSDYVFSFDRMLSPEGDTNVYLQYTHARCMSILRKANMDLNGFRECGNISLSHRSEWSLACSILRFNDAVEKVAKDLMPNVLCKYLYDLCISLNAFYRDCRVIGTPEQNSRLLLIMAAEKVMRQGLNLLGIDVIDVVCNVC</sequence>
<keyword evidence="15" id="KW-1185">Reference proteome</keyword>
<dbReference type="GO" id="GO:0005737">
    <property type="term" value="C:cytoplasm"/>
    <property type="evidence" value="ECO:0007669"/>
    <property type="project" value="UniProtKB-SubCell"/>
</dbReference>
<keyword evidence="9 12" id="KW-0648">Protein biosynthesis</keyword>
<reference evidence="14" key="1">
    <citation type="submission" date="2010-02" db="EMBL/GenBank/DDBJ databases">
        <title>Sequencing and annotation of the Blastocystis hominis genome.</title>
        <authorList>
            <person name="Wincker P."/>
        </authorList>
    </citation>
    <scope>NUCLEOTIDE SEQUENCE</scope>
    <source>
        <strain evidence="14">Singapore isolate B</strain>
    </source>
</reference>
<dbReference type="SUPFAM" id="SSF47323">
    <property type="entry name" value="Anticodon-binding domain of a subclass of class I aminoacyl-tRNA synthetases"/>
    <property type="match status" value="1"/>
</dbReference>
<dbReference type="Proteomes" id="UP000008312">
    <property type="component" value="Unassembled WGS sequence"/>
</dbReference>
<dbReference type="InterPro" id="IPR009080">
    <property type="entry name" value="tRNAsynth_Ia_anticodon-bd"/>
</dbReference>
<dbReference type="FunFam" id="1.10.730.10:FF:000006">
    <property type="entry name" value="Arginyl-tRNA synthetase 2, mitochondrial"/>
    <property type="match status" value="1"/>
</dbReference>
<evidence type="ECO:0000256" key="5">
    <source>
        <dbReference type="ARBA" id="ARBA00022490"/>
    </source>
</evidence>
<dbReference type="Pfam" id="PF05746">
    <property type="entry name" value="DALR_1"/>
    <property type="match status" value="1"/>
</dbReference>
<name>D8M295_BLAHO</name>
<dbReference type="OrthoDB" id="68056at2759"/>
<dbReference type="PANTHER" id="PTHR11956:SF5">
    <property type="entry name" value="ARGININE--TRNA LIGASE, CYTOPLASMIC"/>
    <property type="match status" value="1"/>
</dbReference>
<evidence type="ECO:0000256" key="8">
    <source>
        <dbReference type="ARBA" id="ARBA00022840"/>
    </source>
</evidence>
<dbReference type="GO" id="GO:0006420">
    <property type="term" value="P:arginyl-tRNA aminoacylation"/>
    <property type="evidence" value="ECO:0007669"/>
    <property type="project" value="InterPro"/>
</dbReference>
<evidence type="ECO:0000256" key="4">
    <source>
        <dbReference type="ARBA" id="ARBA00012837"/>
    </source>
</evidence>
<dbReference type="SUPFAM" id="SSF52374">
    <property type="entry name" value="Nucleotidylyl transferase"/>
    <property type="match status" value="1"/>
</dbReference>
<evidence type="ECO:0000256" key="11">
    <source>
        <dbReference type="ARBA" id="ARBA00049339"/>
    </source>
</evidence>
<gene>
    <name evidence="14" type="ORF">GSBLH_T00002243001</name>
</gene>
<protein>
    <recommendedName>
        <fullName evidence="4">arginine--tRNA ligase</fullName>
        <ecNumber evidence="4">6.1.1.19</ecNumber>
    </recommendedName>
</protein>
<proteinExistence type="inferred from homology"/>
<dbReference type="InterPro" id="IPR008909">
    <property type="entry name" value="DALR_anticod-bd"/>
</dbReference>
<evidence type="ECO:0000256" key="6">
    <source>
        <dbReference type="ARBA" id="ARBA00022598"/>
    </source>
</evidence>
<dbReference type="EC" id="6.1.1.19" evidence="4"/>
<dbReference type="InterPro" id="IPR035684">
    <property type="entry name" value="ArgRS_core"/>
</dbReference>
<organism evidence="14">
    <name type="scientific">Blastocystis hominis</name>
    <dbReference type="NCBI Taxonomy" id="12968"/>
    <lineage>
        <taxon>Eukaryota</taxon>
        <taxon>Sar</taxon>
        <taxon>Stramenopiles</taxon>
        <taxon>Bigyra</taxon>
        <taxon>Opalozoa</taxon>
        <taxon>Opalinata</taxon>
        <taxon>Blastocystidae</taxon>
        <taxon>Blastocystis</taxon>
    </lineage>
</organism>
<dbReference type="OMA" id="PNMASEF"/>
<keyword evidence="10 12" id="KW-0030">Aminoacyl-tRNA synthetase</keyword>
<feature type="domain" description="DALR anticodon binding" evidence="13">
    <location>
        <begin position="330"/>
        <end position="445"/>
    </location>
</feature>
<comment type="subcellular location">
    <subcellularLocation>
        <location evidence="1">Cytoplasm</location>
    </subcellularLocation>
</comment>
<evidence type="ECO:0000313" key="15">
    <source>
        <dbReference type="Proteomes" id="UP000008312"/>
    </source>
</evidence>
<dbReference type="Gene3D" id="1.10.730.10">
    <property type="entry name" value="Isoleucyl-tRNA Synthetase, Domain 1"/>
    <property type="match status" value="1"/>
</dbReference>
<evidence type="ECO:0000313" key="14">
    <source>
        <dbReference type="EMBL" id="CBK22190.2"/>
    </source>
</evidence>
<dbReference type="EMBL" id="FN668648">
    <property type="protein sequence ID" value="CBK22190.2"/>
    <property type="molecule type" value="Genomic_DNA"/>
</dbReference>
<dbReference type="Gene3D" id="3.40.50.620">
    <property type="entry name" value="HUPs"/>
    <property type="match status" value="1"/>
</dbReference>
<dbReference type="FunFam" id="3.40.50.620:FF:000116">
    <property type="entry name" value="Arginine--tRNA ligase"/>
    <property type="match status" value="1"/>
</dbReference>
<evidence type="ECO:0000256" key="3">
    <source>
        <dbReference type="ARBA" id="ARBA00011245"/>
    </source>
</evidence>
<dbReference type="GeneID" id="24919436"/>